<dbReference type="Pfam" id="PF01073">
    <property type="entry name" value="3Beta_HSD"/>
    <property type="match status" value="1"/>
</dbReference>
<dbReference type="PANTHER" id="PTHR43245">
    <property type="entry name" value="BIFUNCTIONAL POLYMYXIN RESISTANCE PROTEIN ARNA"/>
    <property type="match status" value="1"/>
</dbReference>
<evidence type="ECO:0000256" key="3">
    <source>
        <dbReference type="SAM" id="Phobius"/>
    </source>
</evidence>
<dbReference type="EMBL" id="JAVHNQ010000008">
    <property type="protein sequence ID" value="KAK6340659.1"/>
    <property type="molecule type" value="Genomic_DNA"/>
</dbReference>
<dbReference type="InterPro" id="IPR036291">
    <property type="entry name" value="NAD(P)-bd_dom_sf"/>
</dbReference>
<feature type="transmembrane region" description="Helical" evidence="3">
    <location>
        <begin position="12"/>
        <end position="30"/>
    </location>
</feature>
<reference evidence="5 6" key="1">
    <citation type="submission" date="2019-10" db="EMBL/GenBank/DDBJ databases">
        <authorList>
            <person name="Palmer J.M."/>
        </authorList>
    </citation>
    <scope>NUCLEOTIDE SEQUENCE [LARGE SCALE GENOMIC DNA]</scope>
    <source>
        <strain evidence="5 6">TWF696</strain>
    </source>
</reference>
<keyword evidence="6" id="KW-1185">Reference proteome</keyword>
<dbReference type="PANTHER" id="PTHR43245:SF51">
    <property type="entry name" value="SHORT CHAIN DEHYDROGENASE_REDUCTASE FAMILY 42E, MEMBER 2"/>
    <property type="match status" value="1"/>
</dbReference>
<comment type="caution">
    <text evidence="5">The sequence shown here is derived from an EMBL/GenBank/DDBJ whole genome shotgun (WGS) entry which is preliminary data.</text>
</comment>
<dbReference type="InterPro" id="IPR050177">
    <property type="entry name" value="Lipid_A_modif_metabolic_enz"/>
</dbReference>
<evidence type="ECO:0000256" key="1">
    <source>
        <dbReference type="ARBA" id="ARBA00009219"/>
    </source>
</evidence>
<keyword evidence="3" id="KW-0812">Transmembrane</keyword>
<evidence type="ECO:0000259" key="4">
    <source>
        <dbReference type="Pfam" id="PF01073"/>
    </source>
</evidence>
<evidence type="ECO:0000313" key="6">
    <source>
        <dbReference type="Proteomes" id="UP001375240"/>
    </source>
</evidence>
<dbReference type="PROSITE" id="PS51257">
    <property type="entry name" value="PROKAR_LIPOPROTEIN"/>
    <property type="match status" value="1"/>
</dbReference>
<evidence type="ECO:0000313" key="5">
    <source>
        <dbReference type="EMBL" id="KAK6340659.1"/>
    </source>
</evidence>
<sequence length="364" mass="39555">MARPNETPIPSAVIIGGCGFLGTAITHALLSKHPSCKITAADIRSPSTHPSHPNITYATVDITSLSSITTLLETTRPAVVFHTASPVHGLGREIYFKVNVDGTRNVVTACQTAGVKVLVYTSSAGVVYDGSALVNVDERHPFPAVPYDAYNESKAIGETTALAANNTGATRMLTTALRPAGIFGPGDRQLVPGFITVVKNNQTRFQLGDNTNMFDFTYIDNLAVAHLLAASVLLHQHATTGATTDKTVDQRRHVDGTAMFITNGQPVYFWDFAKAIWCHYGVYNAGSVVLPATLAYGVAAVAEAVSWCLRREPGFTRFRVKFSCSHRYFDIRKAKELLGYEAEVSLSEGLRRCIEWFRAEGEKK</sequence>
<gene>
    <name evidence="5" type="primary">ERG26</name>
    <name evidence="5" type="ORF">TWF696_008984</name>
</gene>
<keyword evidence="3" id="KW-1133">Transmembrane helix</keyword>
<keyword evidence="2" id="KW-0560">Oxidoreductase</keyword>
<dbReference type="GO" id="GO:0006694">
    <property type="term" value="P:steroid biosynthetic process"/>
    <property type="evidence" value="ECO:0007669"/>
    <property type="project" value="InterPro"/>
</dbReference>
<accession>A0AAV9UEI2</accession>
<name>A0AAV9UEI2_9PEZI</name>
<feature type="domain" description="3-beta hydroxysteroid dehydrogenase/isomerase" evidence="4">
    <location>
        <begin position="13"/>
        <end position="291"/>
    </location>
</feature>
<dbReference type="Gene3D" id="3.40.50.720">
    <property type="entry name" value="NAD(P)-binding Rossmann-like Domain"/>
    <property type="match status" value="1"/>
</dbReference>
<dbReference type="Proteomes" id="UP001375240">
    <property type="component" value="Unassembled WGS sequence"/>
</dbReference>
<proteinExistence type="inferred from homology"/>
<dbReference type="GO" id="GO:0016616">
    <property type="term" value="F:oxidoreductase activity, acting on the CH-OH group of donors, NAD or NADP as acceptor"/>
    <property type="evidence" value="ECO:0007669"/>
    <property type="project" value="InterPro"/>
</dbReference>
<dbReference type="InterPro" id="IPR002225">
    <property type="entry name" value="3Beta_OHSteriod_DH/Estase"/>
</dbReference>
<protein>
    <submittedName>
        <fullName evidence="5">Erg26, C-3 sterol dehydrogenase</fullName>
    </submittedName>
</protein>
<dbReference type="SUPFAM" id="SSF51735">
    <property type="entry name" value="NAD(P)-binding Rossmann-fold domains"/>
    <property type="match status" value="1"/>
</dbReference>
<organism evidence="5 6">
    <name type="scientific">Orbilia brochopaga</name>
    <dbReference type="NCBI Taxonomy" id="3140254"/>
    <lineage>
        <taxon>Eukaryota</taxon>
        <taxon>Fungi</taxon>
        <taxon>Dikarya</taxon>
        <taxon>Ascomycota</taxon>
        <taxon>Pezizomycotina</taxon>
        <taxon>Orbiliomycetes</taxon>
        <taxon>Orbiliales</taxon>
        <taxon>Orbiliaceae</taxon>
        <taxon>Orbilia</taxon>
    </lineage>
</organism>
<dbReference type="AlphaFoldDB" id="A0AAV9UEI2"/>
<comment type="similarity">
    <text evidence="1">Belongs to the 3-beta-HSD family.</text>
</comment>
<evidence type="ECO:0000256" key="2">
    <source>
        <dbReference type="ARBA" id="ARBA00023002"/>
    </source>
</evidence>
<keyword evidence="3" id="KW-0472">Membrane</keyword>